<name>A0A2T3ATY4_AMORE</name>
<keyword evidence="3" id="KW-1185">Reference proteome</keyword>
<evidence type="ECO:0000313" key="2">
    <source>
        <dbReference type="EMBL" id="PSS10946.1"/>
    </source>
</evidence>
<accession>A0A2T3ATY4</accession>
<feature type="region of interest" description="Disordered" evidence="1">
    <location>
        <begin position="200"/>
        <end position="219"/>
    </location>
</feature>
<dbReference type="OrthoDB" id="2118965at2759"/>
<dbReference type="PANTHER" id="PTHR38703:SF1">
    <property type="entry name" value="ALLERGEN"/>
    <property type="match status" value="1"/>
</dbReference>
<dbReference type="GeneID" id="36569267"/>
<dbReference type="InParanoid" id="A0A2T3ATY4"/>
<evidence type="ECO:0008006" key="4">
    <source>
        <dbReference type="Google" id="ProtNLM"/>
    </source>
</evidence>
<proteinExistence type="predicted"/>
<protein>
    <recommendedName>
        <fullName evidence="4">Allergen</fullName>
    </recommendedName>
</protein>
<feature type="region of interest" description="Disordered" evidence="1">
    <location>
        <begin position="268"/>
        <end position="306"/>
    </location>
</feature>
<dbReference type="AlphaFoldDB" id="A0A2T3ATY4"/>
<dbReference type="EMBL" id="KZ679016">
    <property type="protein sequence ID" value="PSS10946.1"/>
    <property type="molecule type" value="Genomic_DNA"/>
</dbReference>
<gene>
    <name evidence="2" type="ORF">M430DRAFT_108004</name>
</gene>
<evidence type="ECO:0000313" key="3">
    <source>
        <dbReference type="Proteomes" id="UP000241818"/>
    </source>
</evidence>
<sequence>MNKAKAAVDNFLARDGKHDTTVHEVINPAVQHENVIRTERDEAQEAIDREVHQDHYHTSVQPIQDREVLPEQHGYTTAEVETRNYKHGNEEHVKERLAAEQAQFKNTKTISEVQHTSANLGAVEAEHVHHHVHESIQPVVQKETIQPSVVHTTIPIHEVHQNEPKHHTATQLPAVTMDEFRNQGGRLTGREERTDAFVGEPKTVGGTLGGTGASGTTSLTEGNVLHTRTTGLDKGRASGVAGTGVTTGASGTGSYGVGESTGLIYDRSATPPMRTGGATPSKKHGLMDKLNPLKDTDHDGKAGIMS</sequence>
<feature type="compositionally biased region" description="Basic and acidic residues" evidence="1">
    <location>
        <begin position="285"/>
        <end position="306"/>
    </location>
</feature>
<reference evidence="2 3" key="1">
    <citation type="journal article" date="2018" name="New Phytol.">
        <title>Comparative genomics and transcriptomics depict ericoid mycorrhizal fungi as versatile saprotrophs and plant mutualists.</title>
        <authorList>
            <person name="Martino E."/>
            <person name="Morin E."/>
            <person name="Grelet G.A."/>
            <person name="Kuo A."/>
            <person name="Kohler A."/>
            <person name="Daghino S."/>
            <person name="Barry K.W."/>
            <person name="Cichocki N."/>
            <person name="Clum A."/>
            <person name="Dockter R.B."/>
            <person name="Hainaut M."/>
            <person name="Kuo R.C."/>
            <person name="LaButti K."/>
            <person name="Lindahl B.D."/>
            <person name="Lindquist E.A."/>
            <person name="Lipzen A."/>
            <person name="Khouja H.R."/>
            <person name="Magnuson J."/>
            <person name="Murat C."/>
            <person name="Ohm R.A."/>
            <person name="Singer S.W."/>
            <person name="Spatafora J.W."/>
            <person name="Wang M."/>
            <person name="Veneault-Fourrey C."/>
            <person name="Henrissat B."/>
            <person name="Grigoriev I.V."/>
            <person name="Martin F.M."/>
            <person name="Perotto S."/>
        </authorList>
    </citation>
    <scope>NUCLEOTIDE SEQUENCE [LARGE SCALE GENOMIC DNA]</scope>
    <source>
        <strain evidence="2 3">ATCC 22711</strain>
    </source>
</reference>
<dbReference type="Proteomes" id="UP000241818">
    <property type="component" value="Unassembled WGS sequence"/>
</dbReference>
<organism evidence="2 3">
    <name type="scientific">Amorphotheca resinae ATCC 22711</name>
    <dbReference type="NCBI Taxonomy" id="857342"/>
    <lineage>
        <taxon>Eukaryota</taxon>
        <taxon>Fungi</taxon>
        <taxon>Dikarya</taxon>
        <taxon>Ascomycota</taxon>
        <taxon>Pezizomycotina</taxon>
        <taxon>Leotiomycetes</taxon>
        <taxon>Helotiales</taxon>
        <taxon>Amorphothecaceae</taxon>
        <taxon>Amorphotheca</taxon>
    </lineage>
</organism>
<dbReference type="RefSeq" id="XP_024718125.1">
    <property type="nucleotide sequence ID" value="XM_024861186.1"/>
</dbReference>
<dbReference type="STRING" id="857342.A0A2T3ATY4"/>
<dbReference type="PANTHER" id="PTHR38703">
    <property type="entry name" value="CHROMOSOME 8, WHOLE GENOME SHOTGUN SEQUENCE"/>
    <property type="match status" value="1"/>
</dbReference>
<evidence type="ECO:0000256" key="1">
    <source>
        <dbReference type="SAM" id="MobiDB-lite"/>
    </source>
</evidence>